<dbReference type="SUPFAM" id="SSF51161">
    <property type="entry name" value="Trimeric LpxA-like enzymes"/>
    <property type="match status" value="1"/>
</dbReference>
<dbReference type="GO" id="GO:0008374">
    <property type="term" value="F:O-acyltransferase activity"/>
    <property type="evidence" value="ECO:0007669"/>
    <property type="project" value="TreeGrafter"/>
</dbReference>
<evidence type="ECO:0000313" key="8">
    <source>
        <dbReference type="EMBL" id="RUL81423.1"/>
    </source>
</evidence>
<name>A0A432MC14_9BACT</name>
<dbReference type="InterPro" id="IPR024688">
    <property type="entry name" value="Mac_dom"/>
</dbReference>
<dbReference type="InterPro" id="IPR018357">
    <property type="entry name" value="Hexapep_transf_CS"/>
</dbReference>
<dbReference type="AlphaFoldDB" id="A0A432MC14"/>
<keyword evidence="4" id="KW-0012">Acyltransferase</keyword>
<dbReference type="Pfam" id="PF12464">
    <property type="entry name" value="Mac"/>
    <property type="match status" value="1"/>
</dbReference>
<dbReference type="PANTHER" id="PTHR23416:SF23">
    <property type="entry name" value="ACETYLTRANSFERASE C18B11.09C-RELATED"/>
    <property type="match status" value="1"/>
</dbReference>
<evidence type="ECO:0000256" key="4">
    <source>
        <dbReference type="ARBA" id="ARBA00023315"/>
    </source>
</evidence>
<keyword evidence="3" id="KW-0677">Repeat</keyword>
<reference evidence="8 9" key="1">
    <citation type="submission" date="2018-12" db="EMBL/GenBank/DDBJ databases">
        <authorList>
            <person name="Toschakov S.V."/>
        </authorList>
    </citation>
    <scope>NUCLEOTIDE SEQUENCE [LARGE SCALE GENOMIC DNA]</scope>
    <source>
        <strain evidence="8 9">GM2012</strain>
    </source>
</reference>
<keyword evidence="9" id="KW-1185">Reference proteome</keyword>
<dbReference type="CDD" id="cd03357">
    <property type="entry name" value="LbH_MAT_GAT"/>
    <property type="match status" value="1"/>
</dbReference>
<evidence type="ECO:0000256" key="6">
    <source>
        <dbReference type="ARBA" id="ARBA00067695"/>
    </source>
</evidence>
<dbReference type="GO" id="GO:0016407">
    <property type="term" value="F:acetyltransferase activity"/>
    <property type="evidence" value="ECO:0007669"/>
    <property type="project" value="InterPro"/>
</dbReference>
<evidence type="ECO:0000313" key="9">
    <source>
        <dbReference type="Proteomes" id="UP000280296"/>
    </source>
</evidence>
<dbReference type="Pfam" id="PF00132">
    <property type="entry name" value="Hexapep"/>
    <property type="match status" value="1"/>
</dbReference>
<dbReference type="InterPro" id="IPR051159">
    <property type="entry name" value="Hexapeptide_acetyltransf"/>
</dbReference>
<dbReference type="SMART" id="SM01266">
    <property type="entry name" value="Mac"/>
    <property type="match status" value="1"/>
</dbReference>
<evidence type="ECO:0000256" key="2">
    <source>
        <dbReference type="ARBA" id="ARBA00022679"/>
    </source>
</evidence>
<evidence type="ECO:0000256" key="1">
    <source>
        <dbReference type="ARBA" id="ARBA00007274"/>
    </source>
</evidence>
<dbReference type="RefSeq" id="WP_126728208.1">
    <property type="nucleotide sequence ID" value="NZ_RYZH01000094.1"/>
</dbReference>
<dbReference type="InterPro" id="IPR001451">
    <property type="entry name" value="Hexapep"/>
</dbReference>
<dbReference type="EMBL" id="RYZH01000094">
    <property type="protein sequence ID" value="RUL81423.1"/>
    <property type="molecule type" value="Genomic_DNA"/>
</dbReference>
<comment type="caution">
    <text evidence="8">The sequence shown here is derived from an EMBL/GenBank/DDBJ whole genome shotgun (WGS) entry which is preliminary data.</text>
</comment>
<keyword evidence="2 8" id="KW-0808">Transferase</keyword>
<protein>
    <recommendedName>
        <fullName evidence="6">Nodulation protein L</fullName>
    </recommendedName>
</protein>
<gene>
    <name evidence="8" type="ORF">TsocGM_25090</name>
</gene>
<sequence>MLAGEPYVATDPELVAARGRARVLLASYNATLPEEEQRRRELLQLLIGRLGDGVWIEPPFSCDYGEFLELGTDVYLNFHCVFLDCNRIRVGDRTKFGPAVQVYAASHPLCPAERREGRELALPVTIGADVWVGGGAIICPGVTIGDGTTIGAGSVVTRDVPPNVLAAGNPCRVIRSLPAGNG</sequence>
<proteinExistence type="inferred from homology"/>
<comment type="similarity">
    <text evidence="1">Belongs to the transferase hexapeptide repeat family.</text>
</comment>
<dbReference type="FunFam" id="2.160.10.10:FF:000025">
    <property type="entry name" value="Hexapeptide-repeat containing-acetyltransferase"/>
    <property type="match status" value="1"/>
</dbReference>
<accession>A0A432MC14</accession>
<dbReference type="PROSITE" id="PS00101">
    <property type="entry name" value="HEXAPEP_TRANSFERASES"/>
    <property type="match status" value="1"/>
</dbReference>
<dbReference type="Proteomes" id="UP000280296">
    <property type="component" value="Unassembled WGS sequence"/>
</dbReference>
<dbReference type="GO" id="GO:0005829">
    <property type="term" value="C:cytosol"/>
    <property type="evidence" value="ECO:0007669"/>
    <property type="project" value="TreeGrafter"/>
</dbReference>
<dbReference type="InterPro" id="IPR011004">
    <property type="entry name" value="Trimer_LpxA-like_sf"/>
</dbReference>
<comment type="function">
    <text evidence="5">Acetyltransferase implicated in the O-acetylation of Nod factors.</text>
</comment>
<evidence type="ECO:0000256" key="3">
    <source>
        <dbReference type="ARBA" id="ARBA00022737"/>
    </source>
</evidence>
<dbReference type="OrthoDB" id="285017at2"/>
<dbReference type="PANTHER" id="PTHR23416">
    <property type="entry name" value="SIALIC ACID SYNTHASE-RELATED"/>
    <property type="match status" value="1"/>
</dbReference>
<feature type="domain" description="Maltose/galactoside acetyltransferase" evidence="7">
    <location>
        <begin position="1"/>
        <end position="52"/>
    </location>
</feature>
<evidence type="ECO:0000259" key="7">
    <source>
        <dbReference type="SMART" id="SM01266"/>
    </source>
</evidence>
<organism evidence="8 9">
    <name type="scientific">Tautonia sociabilis</name>
    <dbReference type="NCBI Taxonomy" id="2080755"/>
    <lineage>
        <taxon>Bacteria</taxon>
        <taxon>Pseudomonadati</taxon>
        <taxon>Planctomycetota</taxon>
        <taxon>Planctomycetia</taxon>
        <taxon>Isosphaerales</taxon>
        <taxon>Isosphaeraceae</taxon>
        <taxon>Tautonia</taxon>
    </lineage>
</organism>
<evidence type="ECO:0000256" key="5">
    <source>
        <dbReference type="ARBA" id="ARBA00055587"/>
    </source>
</evidence>
<reference evidence="8 9" key="2">
    <citation type="submission" date="2019-01" db="EMBL/GenBank/DDBJ databases">
        <title>Tautonia sociabilis, a novel thermotolerant planctomycete of Isosphaeraceae family, isolated from a 4000 m deep subterranean habitat.</title>
        <authorList>
            <person name="Kovaleva O.L."/>
            <person name="Elcheninov A.G."/>
            <person name="Van Heerden E."/>
            <person name="Toshchakov S.V."/>
            <person name="Novikov A."/>
            <person name="Bonch-Osmolovskaya E.A."/>
            <person name="Kublanov I.V."/>
        </authorList>
    </citation>
    <scope>NUCLEOTIDE SEQUENCE [LARGE SCALE GENOMIC DNA]</scope>
    <source>
        <strain evidence="8 9">GM2012</strain>
    </source>
</reference>
<dbReference type="Gene3D" id="2.160.10.10">
    <property type="entry name" value="Hexapeptide repeat proteins"/>
    <property type="match status" value="1"/>
</dbReference>